<accession>A0ABT9IFN1</accession>
<protein>
    <submittedName>
        <fullName evidence="1">Uncharacterized protein</fullName>
    </submittedName>
</protein>
<reference evidence="2" key="1">
    <citation type="submission" date="2023-05" db="EMBL/GenBank/DDBJ databases">
        <title>Draft genome of Pseudofrankia sp. BMG5.37.</title>
        <authorList>
            <person name="Gtari M."/>
            <person name="Ghodhbane F."/>
            <person name="Sbissi I."/>
        </authorList>
    </citation>
    <scope>NUCLEOTIDE SEQUENCE [LARGE SCALE GENOMIC DNA]</scope>
    <source>
        <strain evidence="2">BMG 814</strain>
    </source>
</reference>
<proteinExistence type="predicted"/>
<keyword evidence="2" id="KW-1185">Reference proteome</keyword>
<sequence length="46" mass="5234">MIKVRSYRGGFDPDTLQASDSPAAYEVLWRPYATPEFETWKPALDG</sequence>
<comment type="caution">
    <text evidence="1">The sequence shown here is derived from an EMBL/GenBank/DDBJ whole genome shotgun (WGS) entry which is preliminary data.</text>
</comment>
<dbReference type="RefSeq" id="WP_306000953.1">
    <property type="nucleotide sequence ID" value="NZ_JASNFN010000024.1"/>
</dbReference>
<dbReference type="Proteomes" id="UP001233673">
    <property type="component" value="Unassembled WGS sequence"/>
</dbReference>
<dbReference type="EMBL" id="JASNFN010000024">
    <property type="protein sequence ID" value="MDP5184387.1"/>
    <property type="molecule type" value="Genomic_DNA"/>
</dbReference>
<name>A0ABT9IFN1_9ACTN</name>
<evidence type="ECO:0000313" key="2">
    <source>
        <dbReference type="Proteomes" id="UP001233673"/>
    </source>
</evidence>
<gene>
    <name evidence="1" type="ORF">QOZ88_17265</name>
</gene>
<evidence type="ECO:0000313" key="1">
    <source>
        <dbReference type="EMBL" id="MDP5184387.1"/>
    </source>
</evidence>
<organism evidence="1 2">
    <name type="scientific">Blastococcus carthaginiensis</name>
    <dbReference type="NCBI Taxonomy" id="3050034"/>
    <lineage>
        <taxon>Bacteria</taxon>
        <taxon>Bacillati</taxon>
        <taxon>Actinomycetota</taxon>
        <taxon>Actinomycetes</taxon>
        <taxon>Geodermatophilales</taxon>
        <taxon>Geodermatophilaceae</taxon>
        <taxon>Blastococcus</taxon>
    </lineage>
</organism>